<dbReference type="GO" id="GO:0042158">
    <property type="term" value="P:lipoprotein biosynthetic process"/>
    <property type="evidence" value="ECO:0007669"/>
    <property type="project" value="InterPro"/>
</dbReference>
<dbReference type="Pfam" id="PF00795">
    <property type="entry name" value="CN_hydrolase"/>
    <property type="match status" value="1"/>
</dbReference>
<evidence type="ECO:0000256" key="1">
    <source>
        <dbReference type="ARBA" id="ARBA00004651"/>
    </source>
</evidence>
<evidence type="ECO:0000313" key="10">
    <source>
        <dbReference type="EMBL" id="CAG8526002.1"/>
    </source>
</evidence>
<dbReference type="PROSITE" id="PS50263">
    <property type="entry name" value="CN_HYDROLASE"/>
    <property type="match status" value="1"/>
</dbReference>
<protein>
    <submittedName>
        <fullName evidence="10">6521_t:CDS:1</fullName>
    </submittedName>
</protein>
<accession>A0A9N9ADU0</accession>
<gene>
    <name evidence="10" type="ORF">AMORRO_LOCUS4441</name>
</gene>
<evidence type="ECO:0000313" key="11">
    <source>
        <dbReference type="Proteomes" id="UP000789342"/>
    </source>
</evidence>
<feature type="transmembrane region" description="Helical" evidence="8">
    <location>
        <begin position="55"/>
        <end position="71"/>
    </location>
</feature>
<dbReference type="Gene3D" id="3.60.110.10">
    <property type="entry name" value="Carbon-nitrogen hydrolase"/>
    <property type="match status" value="1"/>
</dbReference>
<sequence>MRGLTYLRRAFVISPLYTLVFVLSWFGLGVSPIPFLPLFNLPLIFLLVRTSPLDINLWLFVTIALGATFAYKEPTNSPMGSSNFDNTIVLLLIGSLISFFTMLPMVTSKFVIKYANRKVGFFNKNYTFKLFIFPVIWTLTWSSFRRWFPIVSVGSWGDWAYTINNAGYSGDSIMQITSIGGLSAVNFILALMSQVAVDFLIYRHGMNNVHKRIGNLIDEEAPLIPNNVNRDRNHIIEKQFFQNYYLRLFLVFGGLALLIWGNTRLYDIEDNSDPIKTIKVGCVLPTKGADMKSMIHQSAILATQSSKIVLWGESALDLRREELEMLLELASEETKKHKYFLGLTYFMPSERSDKKKNMFTLIGPDGEKIFDYQKTHPVPLAESRTVESGPGGQLPIANIAMPKQKNQTQLSLNVSAAICLDMDFPELINTASPVNLFLQPAQTWRSHIGLQHLRMASVRAIENGFWVLRCDGGGASGLIDPLGRIRNVQVSSRADRYQLLNWDLPLSDEKIHTVYASWGEYTVWGGLFVLFLSKLCKPLIWKNGPIFMEEEWQKGVEMWTNAKGWIDRKYEDTFRHVEHEEYLDV</sequence>
<comment type="caution">
    <text evidence="10">The sequence shown here is derived from an EMBL/GenBank/DDBJ whole genome shotgun (WGS) entry which is preliminary data.</text>
</comment>
<keyword evidence="11" id="KW-1185">Reference proteome</keyword>
<evidence type="ECO:0000256" key="2">
    <source>
        <dbReference type="ARBA" id="ARBA00022475"/>
    </source>
</evidence>
<dbReference type="InterPro" id="IPR003010">
    <property type="entry name" value="C-N_Hydrolase"/>
</dbReference>
<feature type="transmembrane region" description="Helical" evidence="8">
    <location>
        <begin position="244"/>
        <end position="261"/>
    </location>
</feature>
<reference evidence="10" key="1">
    <citation type="submission" date="2021-06" db="EMBL/GenBank/DDBJ databases">
        <authorList>
            <person name="Kallberg Y."/>
            <person name="Tangrot J."/>
            <person name="Rosling A."/>
        </authorList>
    </citation>
    <scope>NUCLEOTIDE SEQUENCE</scope>
    <source>
        <strain evidence="10">CL551</strain>
    </source>
</reference>
<dbReference type="InterPro" id="IPR036526">
    <property type="entry name" value="C-N_Hydrolase_sf"/>
</dbReference>
<dbReference type="PANTHER" id="PTHR38686">
    <property type="entry name" value="APOLIPOPROTEIN N-ACYLTRANSFERASE"/>
    <property type="match status" value="1"/>
</dbReference>
<feature type="domain" description="CN hydrolase" evidence="9">
    <location>
        <begin position="278"/>
        <end position="506"/>
    </location>
</feature>
<keyword evidence="2" id="KW-1003">Cell membrane</keyword>
<dbReference type="PANTHER" id="PTHR38686:SF1">
    <property type="entry name" value="APOLIPOPROTEIN N-ACYLTRANSFERASE"/>
    <property type="match status" value="1"/>
</dbReference>
<dbReference type="InterPro" id="IPR004563">
    <property type="entry name" value="Apolipo_AcylTrfase"/>
</dbReference>
<evidence type="ECO:0000256" key="3">
    <source>
        <dbReference type="ARBA" id="ARBA00022679"/>
    </source>
</evidence>
<name>A0A9N9ADU0_9GLOM</name>
<dbReference type="GO" id="GO:0005886">
    <property type="term" value="C:plasma membrane"/>
    <property type="evidence" value="ECO:0007669"/>
    <property type="project" value="UniProtKB-SubCell"/>
</dbReference>
<dbReference type="OrthoDB" id="2626014at2759"/>
<evidence type="ECO:0000256" key="6">
    <source>
        <dbReference type="ARBA" id="ARBA00023136"/>
    </source>
</evidence>
<dbReference type="AlphaFoldDB" id="A0A9N9ADU0"/>
<dbReference type="GO" id="GO:0016410">
    <property type="term" value="F:N-acyltransferase activity"/>
    <property type="evidence" value="ECO:0007669"/>
    <property type="project" value="InterPro"/>
</dbReference>
<evidence type="ECO:0000259" key="9">
    <source>
        <dbReference type="PROSITE" id="PS50263"/>
    </source>
</evidence>
<feature type="transmembrane region" description="Helical" evidence="8">
    <location>
        <begin position="32"/>
        <end position="48"/>
    </location>
</feature>
<evidence type="ECO:0000256" key="4">
    <source>
        <dbReference type="ARBA" id="ARBA00022692"/>
    </source>
</evidence>
<feature type="transmembrane region" description="Helical" evidence="8">
    <location>
        <begin position="7"/>
        <end position="26"/>
    </location>
</feature>
<feature type="non-terminal residue" evidence="10">
    <location>
        <position position="585"/>
    </location>
</feature>
<evidence type="ECO:0000256" key="5">
    <source>
        <dbReference type="ARBA" id="ARBA00022989"/>
    </source>
</evidence>
<organism evidence="10 11">
    <name type="scientific">Acaulospora morrowiae</name>
    <dbReference type="NCBI Taxonomy" id="94023"/>
    <lineage>
        <taxon>Eukaryota</taxon>
        <taxon>Fungi</taxon>
        <taxon>Fungi incertae sedis</taxon>
        <taxon>Mucoromycota</taxon>
        <taxon>Glomeromycotina</taxon>
        <taxon>Glomeromycetes</taxon>
        <taxon>Diversisporales</taxon>
        <taxon>Acaulosporaceae</taxon>
        <taxon>Acaulospora</taxon>
    </lineage>
</organism>
<evidence type="ECO:0000256" key="8">
    <source>
        <dbReference type="SAM" id="Phobius"/>
    </source>
</evidence>
<feature type="transmembrane region" description="Helical" evidence="8">
    <location>
        <begin position="126"/>
        <end position="144"/>
    </location>
</feature>
<comment type="subcellular location">
    <subcellularLocation>
        <location evidence="1">Cell membrane</location>
        <topology evidence="1">Multi-pass membrane protein</topology>
    </subcellularLocation>
</comment>
<keyword evidence="7" id="KW-0012">Acyltransferase</keyword>
<dbReference type="EMBL" id="CAJVPV010002433">
    <property type="protein sequence ID" value="CAG8526002.1"/>
    <property type="molecule type" value="Genomic_DNA"/>
</dbReference>
<keyword evidence="4 8" id="KW-0812">Transmembrane</keyword>
<keyword evidence="5 8" id="KW-1133">Transmembrane helix</keyword>
<keyword evidence="6 8" id="KW-0472">Membrane</keyword>
<feature type="transmembrane region" description="Helical" evidence="8">
    <location>
        <begin position="179"/>
        <end position="202"/>
    </location>
</feature>
<dbReference type="SUPFAM" id="SSF56317">
    <property type="entry name" value="Carbon-nitrogen hydrolase"/>
    <property type="match status" value="1"/>
</dbReference>
<keyword evidence="3" id="KW-0808">Transferase</keyword>
<dbReference type="Proteomes" id="UP000789342">
    <property type="component" value="Unassembled WGS sequence"/>
</dbReference>
<proteinExistence type="predicted"/>
<evidence type="ECO:0000256" key="7">
    <source>
        <dbReference type="ARBA" id="ARBA00023315"/>
    </source>
</evidence>
<feature type="transmembrane region" description="Helical" evidence="8">
    <location>
        <begin position="87"/>
        <end position="106"/>
    </location>
</feature>